<evidence type="ECO:0000313" key="3">
    <source>
        <dbReference type="Proteomes" id="UP001500133"/>
    </source>
</evidence>
<dbReference type="RefSeq" id="WP_344703776.1">
    <property type="nucleotide sequence ID" value="NZ_BAAAZT010000067.1"/>
</dbReference>
<sequence length="181" mass="20057">MSASPRDQAAGLRQWASLQRRHQADDSAQEAPLPATPAAPAAEAPVVNARPARRRTVLMVVGLPGRGPRYVERVKARLGQWAALGRRWAGAPDDWDVRLVMPDDPALPRLTREHARWALWVESNADAFTDTYRTLRQLAQNGGPRRLLALHEPHLPRAGLLDNLHDAARCYVGVKLLILAQ</sequence>
<dbReference type="EMBL" id="BAAAZT010000067">
    <property type="protein sequence ID" value="GAA3905172.1"/>
    <property type="molecule type" value="Genomic_DNA"/>
</dbReference>
<name>A0ABP7LSG4_9GAMM</name>
<feature type="compositionally biased region" description="Low complexity" evidence="1">
    <location>
        <begin position="29"/>
        <end position="47"/>
    </location>
</feature>
<evidence type="ECO:0000256" key="1">
    <source>
        <dbReference type="SAM" id="MobiDB-lite"/>
    </source>
</evidence>
<reference evidence="3" key="1">
    <citation type="journal article" date="2019" name="Int. J. Syst. Evol. Microbiol.">
        <title>The Global Catalogue of Microorganisms (GCM) 10K type strain sequencing project: providing services to taxonomists for standard genome sequencing and annotation.</title>
        <authorList>
            <consortium name="The Broad Institute Genomics Platform"/>
            <consortium name="The Broad Institute Genome Sequencing Center for Infectious Disease"/>
            <person name="Wu L."/>
            <person name="Ma J."/>
        </authorList>
    </citation>
    <scope>NUCLEOTIDE SEQUENCE [LARGE SCALE GENOMIC DNA]</scope>
    <source>
        <strain evidence="3">JCM 16914</strain>
    </source>
</reference>
<gene>
    <name evidence="2" type="ORF">GCM10022228_14240</name>
</gene>
<dbReference type="Proteomes" id="UP001500133">
    <property type="component" value="Unassembled WGS sequence"/>
</dbReference>
<protein>
    <submittedName>
        <fullName evidence="2">Uncharacterized protein</fullName>
    </submittedName>
</protein>
<keyword evidence="3" id="KW-1185">Reference proteome</keyword>
<evidence type="ECO:0000313" key="2">
    <source>
        <dbReference type="EMBL" id="GAA3905172.1"/>
    </source>
</evidence>
<organism evidence="2 3">
    <name type="scientific">Halomonas cibimaris</name>
    <dbReference type="NCBI Taxonomy" id="657012"/>
    <lineage>
        <taxon>Bacteria</taxon>
        <taxon>Pseudomonadati</taxon>
        <taxon>Pseudomonadota</taxon>
        <taxon>Gammaproteobacteria</taxon>
        <taxon>Oceanospirillales</taxon>
        <taxon>Halomonadaceae</taxon>
        <taxon>Halomonas</taxon>
    </lineage>
</organism>
<comment type="caution">
    <text evidence="2">The sequence shown here is derived from an EMBL/GenBank/DDBJ whole genome shotgun (WGS) entry which is preliminary data.</text>
</comment>
<feature type="region of interest" description="Disordered" evidence="1">
    <location>
        <begin position="1"/>
        <end position="47"/>
    </location>
</feature>
<accession>A0ABP7LSG4</accession>
<proteinExistence type="predicted"/>